<feature type="region of interest" description="Disordered" evidence="1">
    <location>
        <begin position="85"/>
        <end position="122"/>
    </location>
</feature>
<name>A0A4C1U3A1_EUMVA</name>
<evidence type="ECO:0000313" key="2">
    <source>
        <dbReference type="EMBL" id="GBP20738.1"/>
    </source>
</evidence>
<organism evidence="2 3">
    <name type="scientific">Eumeta variegata</name>
    <name type="common">Bagworm moth</name>
    <name type="synonym">Eumeta japonica</name>
    <dbReference type="NCBI Taxonomy" id="151549"/>
    <lineage>
        <taxon>Eukaryota</taxon>
        <taxon>Metazoa</taxon>
        <taxon>Ecdysozoa</taxon>
        <taxon>Arthropoda</taxon>
        <taxon>Hexapoda</taxon>
        <taxon>Insecta</taxon>
        <taxon>Pterygota</taxon>
        <taxon>Neoptera</taxon>
        <taxon>Endopterygota</taxon>
        <taxon>Lepidoptera</taxon>
        <taxon>Glossata</taxon>
        <taxon>Ditrysia</taxon>
        <taxon>Tineoidea</taxon>
        <taxon>Psychidae</taxon>
        <taxon>Oiketicinae</taxon>
        <taxon>Eumeta</taxon>
    </lineage>
</organism>
<evidence type="ECO:0000256" key="1">
    <source>
        <dbReference type="SAM" id="MobiDB-lite"/>
    </source>
</evidence>
<dbReference type="EMBL" id="BGZK01000122">
    <property type="protein sequence ID" value="GBP20738.1"/>
    <property type="molecule type" value="Genomic_DNA"/>
</dbReference>
<proteinExistence type="predicted"/>
<sequence length="188" mass="20441">MSGSSTVIESVTTIVRGPRSALGQPKAKLHRSPSIIQPFFTTPPSCSAYDFLAKFWPTLAKIGGPSNALVLCSLAHELHPNSARPCRGGGRRVSASIRRRRPARGRRDAMQNGCRRRAARDSKKHKAEKYVTRVFVTAVVCYVKALPKYVRCCHAIMGTDEPGFGNARPAPADPPIAKREGGCCLQNT</sequence>
<gene>
    <name evidence="2" type="ORF">EVAR_14463_1</name>
</gene>
<dbReference type="AlphaFoldDB" id="A0A4C1U3A1"/>
<dbReference type="Proteomes" id="UP000299102">
    <property type="component" value="Unassembled WGS sequence"/>
</dbReference>
<reference evidence="2 3" key="1">
    <citation type="journal article" date="2019" name="Commun. Biol.">
        <title>The bagworm genome reveals a unique fibroin gene that provides high tensile strength.</title>
        <authorList>
            <person name="Kono N."/>
            <person name="Nakamura H."/>
            <person name="Ohtoshi R."/>
            <person name="Tomita M."/>
            <person name="Numata K."/>
            <person name="Arakawa K."/>
        </authorList>
    </citation>
    <scope>NUCLEOTIDE SEQUENCE [LARGE SCALE GENOMIC DNA]</scope>
</reference>
<keyword evidence="3" id="KW-1185">Reference proteome</keyword>
<accession>A0A4C1U3A1</accession>
<protein>
    <submittedName>
        <fullName evidence="2">Uncharacterized protein</fullName>
    </submittedName>
</protein>
<comment type="caution">
    <text evidence="2">The sequence shown here is derived from an EMBL/GenBank/DDBJ whole genome shotgun (WGS) entry which is preliminary data.</text>
</comment>
<evidence type="ECO:0000313" key="3">
    <source>
        <dbReference type="Proteomes" id="UP000299102"/>
    </source>
</evidence>